<name>A0A4U2PXQ3_9BACL</name>
<evidence type="ECO:0000313" key="4">
    <source>
        <dbReference type="Proteomes" id="UP000308114"/>
    </source>
</evidence>
<keyword evidence="2" id="KW-1133">Transmembrane helix</keyword>
<comment type="caution">
    <text evidence="3">The sequence shown here is derived from an EMBL/GenBank/DDBJ whole genome shotgun (WGS) entry which is preliminary data.</text>
</comment>
<evidence type="ECO:0000313" key="3">
    <source>
        <dbReference type="EMBL" id="TKH43056.1"/>
    </source>
</evidence>
<accession>A0A4U2PXQ3</accession>
<dbReference type="RefSeq" id="WP_137062654.1">
    <property type="nucleotide sequence ID" value="NZ_PNXQ01000014.1"/>
</dbReference>
<keyword evidence="2" id="KW-0812">Transmembrane</keyword>
<dbReference type="EMBL" id="PNXQ01000014">
    <property type="protein sequence ID" value="TKH43056.1"/>
    <property type="molecule type" value="Genomic_DNA"/>
</dbReference>
<dbReference type="AlphaFoldDB" id="A0A4U2PXQ3"/>
<keyword evidence="2" id="KW-0472">Membrane</keyword>
<reference evidence="3 4" key="1">
    <citation type="submission" date="2018-01" db="EMBL/GenBank/DDBJ databases">
        <title>Bacillales members from the olive rhizosphere are effective biological control agents against Verticillium dahliae.</title>
        <authorList>
            <person name="Gomez-Lama C."/>
            <person name="Legarda G."/>
            <person name="Ruano-Rosa D."/>
            <person name="Pizarro-Tobias P."/>
            <person name="Valverde-Corredor A."/>
            <person name="Niqui J.L."/>
            <person name="Trivino J.C."/>
            <person name="Roca A."/>
            <person name="Mercado-Blanco J."/>
        </authorList>
    </citation>
    <scope>NUCLEOTIDE SEQUENCE [LARGE SCALE GENOMIC DNA]</scope>
    <source>
        <strain evidence="3 4">PIC167</strain>
    </source>
</reference>
<feature type="region of interest" description="Disordered" evidence="1">
    <location>
        <begin position="141"/>
        <end position="168"/>
    </location>
</feature>
<evidence type="ECO:0000256" key="2">
    <source>
        <dbReference type="SAM" id="Phobius"/>
    </source>
</evidence>
<gene>
    <name evidence="3" type="ORF">C1I60_16180</name>
</gene>
<evidence type="ECO:0000256" key="1">
    <source>
        <dbReference type="SAM" id="MobiDB-lite"/>
    </source>
</evidence>
<sequence>MEPENQIKNERKKIRINWRLVSIYPLVLASIVLFGLFIYPTMYKYDKLDQKYPVMINRLTGETKILTQDGWQSTPDIDSALGKMEQYKGEISMEIDKQEEKITQNVMAAVERQVDEIKTESTLADQTMSESEFAAVRNRDVDLPNTNPTQDDQFIENQENKKGTFSKGDSMDKVKGVMGTPSSISGYGMYEIWRLDLSSVSFTDGKVTGWNDISHNLRVK</sequence>
<proteinExistence type="predicted"/>
<feature type="transmembrane region" description="Helical" evidence="2">
    <location>
        <begin position="21"/>
        <end position="42"/>
    </location>
</feature>
<dbReference type="Proteomes" id="UP000308114">
    <property type="component" value="Unassembled WGS sequence"/>
</dbReference>
<feature type="compositionally biased region" description="Polar residues" evidence="1">
    <location>
        <begin position="144"/>
        <end position="157"/>
    </location>
</feature>
<protein>
    <submittedName>
        <fullName evidence="3">Uncharacterized protein</fullName>
    </submittedName>
</protein>
<organism evidence="3 4">
    <name type="scientific">Paenibacillus terrae</name>
    <dbReference type="NCBI Taxonomy" id="159743"/>
    <lineage>
        <taxon>Bacteria</taxon>
        <taxon>Bacillati</taxon>
        <taxon>Bacillota</taxon>
        <taxon>Bacilli</taxon>
        <taxon>Bacillales</taxon>
        <taxon>Paenibacillaceae</taxon>
        <taxon>Paenibacillus</taxon>
    </lineage>
</organism>